<dbReference type="EMBL" id="JABXYR010000001">
    <property type="protein sequence ID" value="NWO22763.1"/>
    <property type="molecule type" value="Genomic_DNA"/>
</dbReference>
<evidence type="ECO:0000313" key="2">
    <source>
        <dbReference type="EMBL" id="NWO22763.1"/>
    </source>
</evidence>
<organism evidence="2 3">
    <name type="scientific">Mogibacterium timidum</name>
    <dbReference type="NCBI Taxonomy" id="35519"/>
    <lineage>
        <taxon>Bacteria</taxon>
        <taxon>Bacillati</taxon>
        <taxon>Bacillota</taxon>
        <taxon>Clostridia</taxon>
        <taxon>Peptostreptococcales</taxon>
        <taxon>Anaerovoracaceae</taxon>
        <taxon>Mogibacterium</taxon>
    </lineage>
</organism>
<sequence>MYIATFYTHYGAQTFHKMQKSIDSKAELMPVPRALSASCGICVMFELDNIAELIAEQPEDLEGLYLHDEDGYKLLHEGNEY</sequence>
<feature type="domain" description="Putative Se/S carrier protein-like" evidence="1">
    <location>
        <begin position="2"/>
        <end position="65"/>
    </location>
</feature>
<name>A0A7Y8VQH4_9FIRM</name>
<evidence type="ECO:0000313" key="3">
    <source>
        <dbReference type="Proteomes" id="UP000526307"/>
    </source>
</evidence>
<dbReference type="AlphaFoldDB" id="A0A7Y8VQH4"/>
<accession>A0A7Y8VQH4</accession>
<comment type="caution">
    <text evidence="2">The sequence shown here is derived from an EMBL/GenBank/DDBJ whole genome shotgun (WGS) entry which is preliminary data.</text>
</comment>
<dbReference type="RefSeq" id="WP_036380855.1">
    <property type="nucleotide sequence ID" value="NZ_CAUUGE010000009.1"/>
</dbReference>
<dbReference type="Proteomes" id="UP000526307">
    <property type="component" value="Unassembled WGS sequence"/>
</dbReference>
<evidence type="ECO:0000259" key="1">
    <source>
        <dbReference type="Pfam" id="PF11823"/>
    </source>
</evidence>
<reference evidence="2 3" key="1">
    <citation type="submission" date="2020-06" db="EMBL/GenBank/DDBJ databases">
        <title>Mogibacterium timidum strain W9173 genomic sequence.</title>
        <authorList>
            <person name="Wade W.G."/>
            <person name="Johnston C.D."/>
            <person name="Chen T."/>
            <person name="Dewhirst F.E."/>
        </authorList>
    </citation>
    <scope>NUCLEOTIDE SEQUENCE [LARGE SCALE GENOMIC DNA]</scope>
    <source>
        <strain evidence="2 3">W9173</strain>
    </source>
</reference>
<gene>
    <name evidence="2" type="ORF">HW270_01480</name>
</gene>
<protein>
    <submittedName>
        <fullName evidence="2">DUF3343 domain-containing protein</fullName>
    </submittedName>
</protein>
<keyword evidence="3" id="KW-1185">Reference proteome</keyword>
<dbReference type="InterPro" id="IPR021778">
    <property type="entry name" value="Se/S_carrier-like"/>
</dbReference>
<proteinExistence type="predicted"/>
<dbReference type="Pfam" id="PF11823">
    <property type="entry name" value="Se_S_carrier"/>
    <property type="match status" value="1"/>
</dbReference>